<protein>
    <submittedName>
        <fullName evidence="3">HD domain-containing protein</fullName>
    </submittedName>
</protein>
<dbReference type="CDD" id="cd00077">
    <property type="entry name" value="HDc"/>
    <property type="match status" value="1"/>
</dbReference>
<dbReference type="PANTHER" id="PTHR43155">
    <property type="entry name" value="CYCLIC DI-GMP PHOSPHODIESTERASE PA4108-RELATED"/>
    <property type="match status" value="1"/>
</dbReference>
<dbReference type="RefSeq" id="WP_084110811.1">
    <property type="nucleotide sequence ID" value="NZ_FQVH01000003.1"/>
</dbReference>
<dbReference type="PROSITE" id="PS51832">
    <property type="entry name" value="HD_GYP"/>
    <property type="match status" value="1"/>
</dbReference>
<feature type="transmembrane region" description="Helical" evidence="1">
    <location>
        <begin position="12"/>
        <end position="35"/>
    </location>
</feature>
<reference evidence="3 4" key="1">
    <citation type="submission" date="2016-11" db="EMBL/GenBank/DDBJ databases">
        <authorList>
            <person name="Jaros S."/>
            <person name="Januszkiewicz K."/>
            <person name="Wedrychowicz H."/>
        </authorList>
    </citation>
    <scope>NUCLEOTIDE SEQUENCE [LARGE SCALE GENOMIC DNA]</scope>
    <source>
        <strain evidence="3 4">DSM 17918</strain>
    </source>
</reference>
<accession>A0A1M4V3B3</accession>
<organism evidence="3 4">
    <name type="scientific">Caldanaerobius fijiensis DSM 17918</name>
    <dbReference type="NCBI Taxonomy" id="1121256"/>
    <lineage>
        <taxon>Bacteria</taxon>
        <taxon>Bacillati</taxon>
        <taxon>Bacillota</taxon>
        <taxon>Clostridia</taxon>
        <taxon>Thermoanaerobacterales</taxon>
        <taxon>Thermoanaerobacteraceae</taxon>
        <taxon>Caldanaerobius</taxon>
    </lineage>
</organism>
<dbReference type="InterPro" id="IPR006674">
    <property type="entry name" value="HD_domain"/>
</dbReference>
<gene>
    <name evidence="3" type="ORF">SAMN02746089_00568</name>
</gene>
<dbReference type="Pfam" id="PF01966">
    <property type="entry name" value="HD"/>
    <property type="match status" value="1"/>
</dbReference>
<dbReference type="InterPro" id="IPR003607">
    <property type="entry name" value="HD/PDEase_dom"/>
</dbReference>
<sequence length="159" mass="18063">MYYIPIIVGAFLYNYRYAIVFPVLSISGQLLTLYLPDKSDVLLTLFEISIPIYFVVFALIAKLKVKAEAVQEYYSKFSQSMQDTINALLSALEAKDLYTYNHSNRVSRLAKLIAQKMDLASKEIEKIYLAARLHDIGKIGINTTILNKPQKLSAEEFAL</sequence>
<dbReference type="STRING" id="1121256.SAMN02746089_00568"/>
<keyword evidence="1" id="KW-1133">Transmembrane helix</keyword>
<dbReference type="Gene3D" id="1.10.3210.10">
    <property type="entry name" value="Hypothetical protein af1432"/>
    <property type="match status" value="1"/>
</dbReference>
<dbReference type="SUPFAM" id="SSF109604">
    <property type="entry name" value="HD-domain/PDEase-like"/>
    <property type="match status" value="1"/>
</dbReference>
<evidence type="ECO:0000313" key="4">
    <source>
        <dbReference type="Proteomes" id="UP000184088"/>
    </source>
</evidence>
<keyword evidence="4" id="KW-1185">Reference proteome</keyword>
<keyword evidence="1" id="KW-0472">Membrane</keyword>
<evidence type="ECO:0000313" key="3">
    <source>
        <dbReference type="EMBL" id="SHE63484.1"/>
    </source>
</evidence>
<name>A0A1M4V3B3_9THEO</name>
<feature type="domain" description="HD-GYP" evidence="2">
    <location>
        <begin position="77"/>
        <end position="159"/>
    </location>
</feature>
<dbReference type="PANTHER" id="PTHR43155:SF2">
    <property type="entry name" value="CYCLIC DI-GMP PHOSPHODIESTERASE PA4108"/>
    <property type="match status" value="1"/>
</dbReference>
<dbReference type="Proteomes" id="UP000184088">
    <property type="component" value="Unassembled WGS sequence"/>
</dbReference>
<dbReference type="AlphaFoldDB" id="A0A1M4V3B3"/>
<proteinExistence type="predicted"/>
<keyword evidence="1" id="KW-0812">Transmembrane</keyword>
<evidence type="ECO:0000256" key="1">
    <source>
        <dbReference type="SAM" id="Phobius"/>
    </source>
</evidence>
<dbReference type="EMBL" id="FQVH01000003">
    <property type="protein sequence ID" value="SHE63484.1"/>
    <property type="molecule type" value="Genomic_DNA"/>
</dbReference>
<feature type="transmembrane region" description="Helical" evidence="1">
    <location>
        <begin position="41"/>
        <end position="61"/>
    </location>
</feature>
<dbReference type="InterPro" id="IPR037522">
    <property type="entry name" value="HD_GYP_dom"/>
</dbReference>
<evidence type="ECO:0000259" key="2">
    <source>
        <dbReference type="PROSITE" id="PS51832"/>
    </source>
</evidence>